<dbReference type="GO" id="GO:0031956">
    <property type="term" value="F:medium-chain fatty acid-CoA ligase activity"/>
    <property type="evidence" value="ECO:0007669"/>
    <property type="project" value="TreeGrafter"/>
</dbReference>
<protein>
    <submittedName>
        <fullName evidence="5">Putative fatty-acid--CoA ligase</fullName>
    </submittedName>
</protein>
<dbReference type="STRING" id="670052.PA27867_2220"/>
<accession>A0A1B1BKM3</accession>
<dbReference type="Pfam" id="PF13193">
    <property type="entry name" value="AMP-binding_C"/>
    <property type="match status" value="1"/>
</dbReference>
<reference evidence="5 6" key="1">
    <citation type="submission" date="2016-06" db="EMBL/GenBank/DDBJ databases">
        <title>Genome sequencing of Cryobacterium arcticum PAMC 27867.</title>
        <authorList>
            <person name="Lee J."/>
            <person name="Kim O.-S."/>
        </authorList>
    </citation>
    <scope>NUCLEOTIDE SEQUENCE [LARGE SCALE GENOMIC DNA]</scope>
    <source>
        <strain evidence="5 6">PAMC 27867</strain>
    </source>
</reference>
<dbReference type="EMBL" id="CP016282">
    <property type="protein sequence ID" value="ANP73172.1"/>
    <property type="molecule type" value="Genomic_DNA"/>
</dbReference>
<keyword evidence="6" id="KW-1185">Reference proteome</keyword>
<dbReference type="InterPro" id="IPR042099">
    <property type="entry name" value="ANL_N_sf"/>
</dbReference>
<evidence type="ECO:0000256" key="2">
    <source>
        <dbReference type="ARBA" id="ARBA00022598"/>
    </source>
</evidence>
<feature type="domain" description="AMP-binding enzyme C-terminal" evidence="4">
    <location>
        <begin position="382"/>
        <end position="460"/>
    </location>
</feature>
<gene>
    <name evidence="5" type="ORF">PA27867_2220</name>
</gene>
<evidence type="ECO:0000313" key="6">
    <source>
        <dbReference type="Proteomes" id="UP000092582"/>
    </source>
</evidence>
<proteinExistence type="inferred from homology"/>
<dbReference type="KEGG" id="cart:PA27867_2220"/>
<dbReference type="Pfam" id="PF00501">
    <property type="entry name" value="AMP-binding"/>
    <property type="match status" value="2"/>
</dbReference>
<dbReference type="Gene3D" id="3.40.50.12780">
    <property type="entry name" value="N-terminal domain of ligase-like"/>
    <property type="match status" value="1"/>
</dbReference>
<dbReference type="PATRIC" id="fig|670052.7.peg.2282"/>
<dbReference type="Proteomes" id="UP000092582">
    <property type="component" value="Chromosome 1"/>
</dbReference>
<keyword evidence="2 5" id="KW-0436">Ligase</keyword>
<dbReference type="InterPro" id="IPR000873">
    <property type="entry name" value="AMP-dep_synth/lig_dom"/>
</dbReference>
<dbReference type="AlphaFoldDB" id="A0A1B1BKM3"/>
<dbReference type="OrthoDB" id="9803968at2"/>
<feature type="domain" description="AMP-dependent synthetase/ligase" evidence="3">
    <location>
        <begin position="13"/>
        <end position="106"/>
    </location>
</feature>
<dbReference type="SUPFAM" id="SSF56801">
    <property type="entry name" value="Acetyl-CoA synthetase-like"/>
    <property type="match status" value="1"/>
</dbReference>
<evidence type="ECO:0000256" key="1">
    <source>
        <dbReference type="ARBA" id="ARBA00006432"/>
    </source>
</evidence>
<evidence type="ECO:0000259" key="3">
    <source>
        <dbReference type="Pfam" id="PF00501"/>
    </source>
</evidence>
<organism evidence="5 6">
    <name type="scientific">Cryobacterium arcticum</name>
    <dbReference type="NCBI Taxonomy" id="670052"/>
    <lineage>
        <taxon>Bacteria</taxon>
        <taxon>Bacillati</taxon>
        <taxon>Actinomycetota</taxon>
        <taxon>Actinomycetes</taxon>
        <taxon>Micrococcales</taxon>
        <taxon>Microbacteriaceae</taxon>
        <taxon>Cryobacterium</taxon>
    </lineage>
</organism>
<dbReference type="InterPro" id="IPR045851">
    <property type="entry name" value="AMP-bd_C_sf"/>
</dbReference>
<evidence type="ECO:0000259" key="4">
    <source>
        <dbReference type="Pfam" id="PF13193"/>
    </source>
</evidence>
<dbReference type="RefSeq" id="WP_066596378.1">
    <property type="nucleotide sequence ID" value="NZ_CP016282.1"/>
</dbReference>
<comment type="similarity">
    <text evidence="1">Belongs to the ATP-dependent AMP-binding enzyme family.</text>
</comment>
<dbReference type="GO" id="GO:0006631">
    <property type="term" value="P:fatty acid metabolic process"/>
    <property type="evidence" value="ECO:0007669"/>
    <property type="project" value="TreeGrafter"/>
</dbReference>
<feature type="domain" description="AMP-dependent synthetase/ligase" evidence="3">
    <location>
        <begin position="134"/>
        <end position="326"/>
    </location>
</feature>
<dbReference type="PANTHER" id="PTHR43201:SF5">
    <property type="entry name" value="MEDIUM-CHAIN ACYL-COA LIGASE ACSF2, MITOCHONDRIAL"/>
    <property type="match status" value="1"/>
</dbReference>
<sequence length="476" mass="51771">MSRVSFAQVFADLAQVSPDRVLVTADEGTLTAGQLHRGSNRWARDLAAHGVGRNDLVSVALPNGLLFIEVCVAIWKLGATPQPLSPKLPAETRSAIIEVAGSVLLVDADYRPDLSFGDDDLPDAWADSWKAPTSSGSTGTPKIVRAAAPALIDPSQPVAAFIPQQAVQLVSGPLFHSATFTYAFRGLMTGHTLVVLPRFDERRVLEAITEHRVSWLLLVPTMMHRIRRLPAVDRDRADLRSIETLLHLGAPCAPDLKRFFCDWLGAERIIEVYAGTESSGLTMIRGDEWLDHPGSVGRPIGGSRFEVRDVDGAPCPPDVVGEVWMTRSGGPSYQYLGAPDRRVDGWDSLGDLGYLDADGYLYVLDRRDDLIITGGENVYPAEVERVLEQHPLVRSAVAYGVPDDDLGQRVEAVVDIGGATFSTAHDASTGTEQLASEMLGWCRERLEPTKRPRAIRVATEPLRNDAGKANRSTFGP</sequence>
<dbReference type="Gene3D" id="3.30.300.30">
    <property type="match status" value="1"/>
</dbReference>
<dbReference type="InterPro" id="IPR025110">
    <property type="entry name" value="AMP-bd_C"/>
</dbReference>
<name>A0A1B1BKM3_9MICO</name>
<dbReference type="PANTHER" id="PTHR43201">
    <property type="entry name" value="ACYL-COA SYNTHETASE"/>
    <property type="match status" value="1"/>
</dbReference>
<evidence type="ECO:0000313" key="5">
    <source>
        <dbReference type="EMBL" id="ANP73172.1"/>
    </source>
</evidence>